<dbReference type="InterPro" id="IPR000380">
    <property type="entry name" value="Topo_IA"/>
</dbReference>
<dbReference type="PROSITE" id="PS50880">
    <property type="entry name" value="TOPRIM"/>
    <property type="match status" value="1"/>
</dbReference>
<dbReference type="Pfam" id="PF01751">
    <property type="entry name" value="Toprim"/>
    <property type="match status" value="1"/>
</dbReference>
<dbReference type="Pfam" id="PF01131">
    <property type="entry name" value="Topoisom_bac"/>
    <property type="match status" value="1"/>
</dbReference>
<keyword evidence="7 8" id="KW-0413">Isomerase</keyword>
<evidence type="ECO:0000256" key="5">
    <source>
        <dbReference type="ARBA" id="ARBA00023029"/>
    </source>
</evidence>
<name>A0ABX5YHS7_9PLAN</name>
<dbReference type="InterPro" id="IPR013826">
    <property type="entry name" value="Topo_IA_cen_sub3"/>
</dbReference>
<evidence type="ECO:0000256" key="1">
    <source>
        <dbReference type="ARBA" id="ARBA00000213"/>
    </source>
</evidence>
<dbReference type="InterPro" id="IPR023405">
    <property type="entry name" value="Topo_IA_core_domain"/>
</dbReference>
<dbReference type="EMBL" id="CP042910">
    <property type="protein sequence ID" value="QEG15251.1"/>
    <property type="molecule type" value="Genomic_DNA"/>
</dbReference>
<reference evidence="12 13" key="1">
    <citation type="submission" date="2019-08" db="EMBL/GenBank/DDBJ databases">
        <title>Deep-cultivation of Planctomycetes and their phenomic and genomic characterization uncovers novel biology.</title>
        <authorList>
            <person name="Wiegand S."/>
            <person name="Jogler M."/>
            <person name="Boedeker C."/>
            <person name="Pinto D."/>
            <person name="Vollmers J."/>
            <person name="Rivas-Marin E."/>
            <person name="Kohn T."/>
            <person name="Peeters S.H."/>
            <person name="Heuer A."/>
            <person name="Rast P."/>
            <person name="Oberbeckmann S."/>
            <person name="Bunk B."/>
            <person name="Jeske O."/>
            <person name="Meyerdierks A."/>
            <person name="Storesund J.E."/>
            <person name="Kallscheuer N."/>
            <person name="Luecker S."/>
            <person name="Lage O.M."/>
            <person name="Pohl T."/>
            <person name="Merkel B.J."/>
            <person name="Hornburger P."/>
            <person name="Mueller R.-W."/>
            <person name="Bruemmer F."/>
            <person name="Labrenz M."/>
            <person name="Spormann A.M."/>
            <person name="Op den Camp H."/>
            <person name="Overmann J."/>
            <person name="Amann R."/>
            <person name="Jetten M.S.M."/>
            <person name="Mascher T."/>
            <person name="Medema M.H."/>
            <person name="Devos D.P."/>
            <person name="Kaster A.-K."/>
            <person name="Ovreas L."/>
            <person name="Rohde M."/>
            <person name="Galperin M.Y."/>
            <person name="Jogler C."/>
        </authorList>
    </citation>
    <scope>NUCLEOTIDE SEQUENCE [LARGE SCALE GENOMIC DNA]</scope>
    <source>
        <strain evidence="12 13">DSM 8797</strain>
    </source>
</reference>
<feature type="domain" description="Toprim" evidence="10">
    <location>
        <begin position="7"/>
        <end position="132"/>
    </location>
</feature>
<dbReference type="InterPro" id="IPR003602">
    <property type="entry name" value="Topo_IA_DNA-bd_dom"/>
</dbReference>
<dbReference type="Gene3D" id="2.70.20.10">
    <property type="entry name" value="Topoisomerase I, domain 3"/>
    <property type="match status" value="1"/>
</dbReference>
<feature type="site" description="Interaction with DNA" evidence="8">
    <location>
        <position position="157"/>
    </location>
</feature>
<dbReference type="PRINTS" id="PR00417">
    <property type="entry name" value="PRTPISMRASEI"/>
</dbReference>
<evidence type="ECO:0000256" key="3">
    <source>
        <dbReference type="ARBA" id="ARBA00022723"/>
    </source>
</evidence>
<evidence type="ECO:0000256" key="4">
    <source>
        <dbReference type="ARBA" id="ARBA00022842"/>
    </source>
</evidence>
<dbReference type="SMART" id="SM00436">
    <property type="entry name" value="TOP1Bc"/>
    <property type="match status" value="1"/>
</dbReference>
<dbReference type="Gene3D" id="1.10.290.10">
    <property type="entry name" value="Topoisomerase I, domain 4"/>
    <property type="match status" value="1"/>
</dbReference>
<feature type="site" description="Interaction with DNA" evidence="8">
    <location>
        <position position="329"/>
    </location>
</feature>
<keyword evidence="4" id="KW-0460">Magnesium</keyword>
<dbReference type="Gene3D" id="3.40.50.140">
    <property type="match status" value="1"/>
</dbReference>
<accession>A0ABX5YHS7</accession>
<dbReference type="InterPro" id="IPR023406">
    <property type="entry name" value="Topo_IA_AS"/>
</dbReference>
<evidence type="ECO:0000256" key="8">
    <source>
        <dbReference type="HAMAP-Rule" id="MF_00952"/>
    </source>
</evidence>
<keyword evidence="6 8" id="KW-0238">DNA-binding</keyword>
<comment type="subunit">
    <text evidence="8">Monomer.</text>
</comment>
<evidence type="ECO:0000256" key="6">
    <source>
        <dbReference type="ARBA" id="ARBA00023125"/>
    </source>
</evidence>
<dbReference type="InterPro" id="IPR003601">
    <property type="entry name" value="Topo_IA_2"/>
</dbReference>
<dbReference type="InterPro" id="IPR028612">
    <property type="entry name" value="Topoisom_1_IA"/>
</dbReference>
<evidence type="ECO:0000256" key="2">
    <source>
        <dbReference type="ARBA" id="ARBA00009446"/>
    </source>
</evidence>
<dbReference type="HAMAP" id="MF_00952">
    <property type="entry name" value="Topoisom_1_prok"/>
    <property type="match status" value="1"/>
</dbReference>
<feature type="site" description="Interaction with DNA" evidence="8">
    <location>
        <position position="173"/>
    </location>
</feature>
<evidence type="ECO:0000259" key="11">
    <source>
        <dbReference type="PROSITE" id="PS52039"/>
    </source>
</evidence>
<comment type="catalytic activity">
    <reaction evidence="1 8">
        <text>ATP-independent breakage of single-stranded DNA, followed by passage and rejoining.</text>
        <dbReference type="EC" id="5.6.2.1"/>
    </reaction>
</comment>
<feature type="compositionally biased region" description="Basic residues" evidence="9">
    <location>
        <begin position="848"/>
        <end position="902"/>
    </location>
</feature>
<keyword evidence="13" id="KW-1185">Reference proteome</keyword>
<evidence type="ECO:0000256" key="9">
    <source>
        <dbReference type="SAM" id="MobiDB-lite"/>
    </source>
</evidence>
<evidence type="ECO:0000313" key="13">
    <source>
        <dbReference type="Proteomes" id="UP000322887"/>
    </source>
</evidence>
<feature type="site" description="Interaction with DNA" evidence="8">
    <location>
        <position position="37"/>
    </location>
</feature>
<dbReference type="SMART" id="SM00437">
    <property type="entry name" value="TOP1Ac"/>
    <property type="match status" value="1"/>
</dbReference>
<dbReference type="Gene3D" id="1.10.460.10">
    <property type="entry name" value="Topoisomerase I, domain 2"/>
    <property type="match status" value="1"/>
</dbReference>
<comment type="function">
    <text evidence="8">Releases the supercoiling and torsional tension of DNA, which is introduced during the DNA replication and transcription, by transiently cleaving and rejoining one strand of the DNA duplex. Introduces a single-strand break via transesterification at a target site in duplex DNA. The scissile phosphodiester is attacked by the catalytic tyrosine of the enzyme, resulting in the formation of a DNA-(5'-phosphotyrosyl)-enzyme intermediate and the expulsion of a 3'-OH DNA strand. The free DNA strand then undergoes passage around the unbroken strand, thus removing DNA supercoils. Finally, in the religation step, the DNA 3'-OH attacks the covalent intermediate to expel the active-site tyrosine and restore the DNA phosphodiester backbone.</text>
</comment>
<keyword evidence="3" id="KW-0479">Metal-binding</keyword>
<evidence type="ECO:0000259" key="10">
    <source>
        <dbReference type="PROSITE" id="PS50880"/>
    </source>
</evidence>
<dbReference type="PROSITE" id="PS52039">
    <property type="entry name" value="TOPO_IA_2"/>
    <property type="match status" value="1"/>
</dbReference>
<gene>
    <name evidence="8 12" type="primary">topA</name>
    <name evidence="12" type="ORF">GmarT_10910</name>
</gene>
<dbReference type="PROSITE" id="PS00396">
    <property type="entry name" value="TOPO_IA_1"/>
    <property type="match status" value="1"/>
</dbReference>
<dbReference type="InterPro" id="IPR013497">
    <property type="entry name" value="Topo_IA_cen"/>
</dbReference>
<dbReference type="GeneID" id="98645739"/>
<dbReference type="InterPro" id="IPR013825">
    <property type="entry name" value="Topo_IA_cen_sub2"/>
</dbReference>
<dbReference type="InterPro" id="IPR005733">
    <property type="entry name" value="TopoI_bac-type"/>
</dbReference>
<dbReference type="SUPFAM" id="SSF56712">
    <property type="entry name" value="Prokaryotic type I DNA topoisomerase"/>
    <property type="match status" value="1"/>
</dbReference>
<keyword evidence="5 8" id="KW-0799">Topoisomerase</keyword>
<feature type="site" description="Interaction with DNA" evidence="8">
    <location>
        <position position="158"/>
    </location>
</feature>
<dbReference type="CDD" id="cd03363">
    <property type="entry name" value="TOPRIM_TopoIA_TopoI"/>
    <property type="match status" value="1"/>
</dbReference>
<feature type="site" description="Interaction with DNA" evidence="8">
    <location>
        <position position="161"/>
    </location>
</feature>
<feature type="domain" description="Topo IA-type catalytic" evidence="11">
    <location>
        <begin position="147"/>
        <end position="590"/>
    </location>
</feature>
<dbReference type="RefSeq" id="WP_002645950.1">
    <property type="nucleotide sequence ID" value="NZ_CAXAST010000003.1"/>
</dbReference>
<feature type="active site" description="O-(5'-phospho-DNA)-tyrosine intermediate" evidence="8">
    <location>
        <position position="327"/>
    </location>
</feature>
<organism evidence="12 13">
    <name type="scientific">Gimesia maris</name>
    <dbReference type="NCBI Taxonomy" id="122"/>
    <lineage>
        <taxon>Bacteria</taxon>
        <taxon>Pseudomonadati</taxon>
        <taxon>Planctomycetota</taxon>
        <taxon>Planctomycetia</taxon>
        <taxon>Planctomycetales</taxon>
        <taxon>Planctomycetaceae</taxon>
        <taxon>Gimesia</taxon>
    </lineage>
</organism>
<dbReference type="CDD" id="cd00186">
    <property type="entry name" value="TOP1Ac"/>
    <property type="match status" value="1"/>
</dbReference>
<dbReference type="InterPro" id="IPR025589">
    <property type="entry name" value="Toprim_C_rpt"/>
</dbReference>
<dbReference type="InterPro" id="IPR006171">
    <property type="entry name" value="TOPRIM_dom"/>
</dbReference>
<dbReference type="InterPro" id="IPR013824">
    <property type="entry name" value="Topo_IA_cen_sub1"/>
</dbReference>
<feature type="region of interest" description="Disordered" evidence="9">
    <location>
        <begin position="844"/>
        <end position="909"/>
    </location>
</feature>
<feature type="site" description="Interaction with DNA" evidence="8">
    <location>
        <position position="522"/>
    </location>
</feature>
<proteinExistence type="inferred from homology"/>
<dbReference type="Proteomes" id="UP000322887">
    <property type="component" value="Chromosome"/>
</dbReference>
<evidence type="ECO:0000313" key="12">
    <source>
        <dbReference type="EMBL" id="QEG15251.1"/>
    </source>
</evidence>
<comment type="similarity">
    <text evidence="2 8">Belongs to the type IA topoisomerase family.</text>
</comment>
<dbReference type="EC" id="5.6.2.1" evidence="8"/>
<dbReference type="PANTHER" id="PTHR42785:SF1">
    <property type="entry name" value="DNA TOPOISOMERASE"/>
    <property type="match status" value="1"/>
</dbReference>
<comment type="caution">
    <text evidence="8">Lacks conserved residue(s) required for the propagation of feature annotation.</text>
</comment>
<dbReference type="Pfam" id="PF13368">
    <property type="entry name" value="Toprim_C_rpt"/>
    <property type="match status" value="4"/>
</dbReference>
<dbReference type="InterPro" id="IPR034149">
    <property type="entry name" value="TOPRIM_TopoI"/>
</dbReference>
<dbReference type="SMART" id="SM00493">
    <property type="entry name" value="TOPRIM"/>
    <property type="match status" value="1"/>
</dbReference>
<dbReference type="PANTHER" id="PTHR42785">
    <property type="entry name" value="DNA TOPOISOMERASE, TYPE IA, CORE"/>
    <property type="match status" value="1"/>
</dbReference>
<evidence type="ECO:0000256" key="7">
    <source>
        <dbReference type="ARBA" id="ARBA00023235"/>
    </source>
</evidence>
<feature type="region of interest" description="Interaction with DNA" evidence="8">
    <location>
        <begin position="181"/>
        <end position="186"/>
    </location>
</feature>
<dbReference type="NCBIfam" id="TIGR01051">
    <property type="entry name" value="topA_bact"/>
    <property type="match status" value="1"/>
</dbReference>
<protein>
    <recommendedName>
        <fullName evidence="8">DNA topoisomerase 1</fullName>
        <ecNumber evidence="8">5.6.2.1</ecNumber>
    </recommendedName>
    <alternativeName>
        <fullName evidence="8">DNA topoisomerase I</fullName>
    </alternativeName>
</protein>
<sequence>MAKKKLKALVIVESPAKAKKIGSYLGSDYKVLASMGHVRDLPTKASDVPSEFKKKHKWATLGVNVESEFEPYYLVPKEKKKTVKELKDALKDAEELILATDEDREGESIGWHLAELLKPKVPVKRMVFSEITEEAIQEAIANPRELDLNLVSAQETRRVLDRLYGFTLSPLLWKKIARGLSAGRVQSVAVRILVQRELERLAFKSGTYWDLKAQLKTGEGAEFESMLMTVDGKKVASGKDFDESTGKLKEGADVLLLNEQQADDLLERVKKSDWTVTSVEQRMQSRKPPAPFTTSTLQQEGNRKLNMSARETMQVAQRLYEDGHITYMRTDSVNLSNEAVSASRKRIEDMYGKDYLSPEIRRFDTKSKGAQEAHEAIRPAGKSMKTVEELGLKGQQAKLYAMIWKRTMATQMEEARLRFQTVTITADNAEFRATGRHVEFPGFFRAYVEGSDDPEAALDDSESMLPPLEENQALEASEVEPLKHETKPPARYTEATIVRKLESEGVGRPSTYASIIGTIQDRGYVKKTGSQLVPTFTALAVTRLLEKFFPNLVDLQFTAAMEQELDDIAVGEGDRLPYLNQFYRGEAGLDEQVKAKEETIDAREICTLDLEGITSAVRVGRYGPYVSNEAEEEPVSASIPDNIAPADLTNELAEKLIRLKAEGPKSLGMHPEENTPIYKLHGPFGPYLQLGDVVEDGPKPKRVSIPKNVDPDTIDFETALKYLSLPRALGEHPETGKKVNAGIGRFGPYVLHDKVYKSLGKEDDILTIDLPRAVELLKQARKRSAPTPIRDLGKHPEDEEPIGIFDGRYGPYVKHGKINATIPKGYEVDNVTLDQAMEWLEAKAEKKGVKKAAKKKATAKKKSAAKKTTKKTAAKKTTKKAAAKKKTTKKKAAKKTTKKKTAKKEESED</sequence>